<dbReference type="GO" id="GO:0097063">
    <property type="term" value="F:cadmium ion sensor activity"/>
    <property type="evidence" value="ECO:0007669"/>
    <property type="project" value="TreeGrafter"/>
</dbReference>
<dbReference type="PROSITE" id="PS50987">
    <property type="entry name" value="HTH_ARSR_2"/>
    <property type="match status" value="1"/>
</dbReference>
<proteinExistence type="predicted"/>
<protein>
    <submittedName>
        <fullName evidence="2">Helix-turn-helix protein</fullName>
    </submittedName>
</protein>
<dbReference type="PANTHER" id="PTHR39168:SF2">
    <property type="entry name" value="HTH-TYPE TRANSCRIPTIONAL REGULATOR CMTR"/>
    <property type="match status" value="1"/>
</dbReference>
<dbReference type="GO" id="GO:0010288">
    <property type="term" value="P:response to lead ion"/>
    <property type="evidence" value="ECO:0007669"/>
    <property type="project" value="TreeGrafter"/>
</dbReference>
<organism evidence="2 3">
    <name type="scientific">Williamsia limnetica</name>
    <dbReference type="NCBI Taxonomy" id="882452"/>
    <lineage>
        <taxon>Bacteria</taxon>
        <taxon>Bacillati</taxon>
        <taxon>Actinomycetota</taxon>
        <taxon>Actinomycetes</taxon>
        <taxon>Mycobacteriales</taxon>
        <taxon>Nocardiaceae</taxon>
        <taxon>Williamsia</taxon>
    </lineage>
</organism>
<dbReference type="InterPro" id="IPR036388">
    <property type="entry name" value="WH-like_DNA-bd_sf"/>
</dbReference>
<dbReference type="InterPro" id="IPR052543">
    <property type="entry name" value="HTH_Metal-responsive_Reg"/>
</dbReference>
<feature type="domain" description="HTH arsR-type" evidence="1">
    <location>
        <begin position="1"/>
        <end position="70"/>
    </location>
</feature>
<evidence type="ECO:0000259" key="1">
    <source>
        <dbReference type="PROSITE" id="PS50987"/>
    </source>
</evidence>
<dbReference type="PANTHER" id="PTHR39168">
    <property type="entry name" value="TRANSCRIPTIONAL REGULATOR-RELATED"/>
    <property type="match status" value="1"/>
</dbReference>
<dbReference type="Gene3D" id="1.10.10.10">
    <property type="entry name" value="Winged helix-like DNA-binding domain superfamily/Winged helix DNA-binding domain"/>
    <property type="match status" value="1"/>
</dbReference>
<dbReference type="SMART" id="SM00418">
    <property type="entry name" value="HTH_ARSR"/>
    <property type="match status" value="1"/>
</dbReference>
<evidence type="ECO:0000313" key="3">
    <source>
        <dbReference type="Proteomes" id="UP000247591"/>
    </source>
</evidence>
<dbReference type="GO" id="GO:0046686">
    <property type="term" value="P:response to cadmium ion"/>
    <property type="evidence" value="ECO:0007669"/>
    <property type="project" value="TreeGrafter"/>
</dbReference>
<sequence length="78" mass="8612">MHLRSRPGYPSELAESFGVPRQSISNHLAELRTSGLVDVIREGRRSRYELADKRLGPLLDNITGLMLTVGPLAAGKNR</sequence>
<dbReference type="GO" id="GO:0032791">
    <property type="term" value="F:lead ion binding"/>
    <property type="evidence" value="ECO:0007669"/>
    <property type="project" value="TreeGrafter"/>
</dbReference>
<dbReference type="CDD" id="cd00090">
    <property type="entry name" value="HTH_ARSR"/>
    <property type="match status" value="1"/>
</dbReference>
<dbReference type="Proteomes" id="UP000247591">
    <property type="component" value="Unassembled WGS sequence"/>
</dbReference>
<gene>
    <name evidence="2" type="ORF">DFR67_12657</name>
</gene>
<keyword evidence="3" id="KW-1185">Reference proteome</keyword>
<name>A0A318RSP7_WILLI</name>
<accession>A0A318RSP7</accession>
<evidence type="ECO:0000313" key="2">
    <source>
        <dbReference type="EMBL" id="PYE12049.1"/>
    </source>
</evidence>
<dbReference type="InterPro" id="IPR011991">
    <property type="entry name" value="ArsR-like_HTH"/>
</dbReference>
<reference evidence="2 3" key="1">
    <citation type="submission" date="2018-06" db="EMBL/GenBank/DDBJ databases">
        <title>Genomic Encyclopedia of Type Strains, Phase IV (KMG-IV): sequencing the most valuable type-strain genomes for metagenomic binning, comparative biology and taxonomic classification.</title>
        <authorList>
            <person name="Goeker M."/>
        </authorList>
    </citation>
    <scope>NUCLEOTIDE SEQUENCE [LARGE SCALE GENOMIC DNA]</scope>
    <source>
        <strain evidence="2 3">DSM 45521</strain>
    </source>
</reference>
<dbReference type="InterPro" id="IPR001845">
    <property type="entry name" value="HTH_ArsR_DNA-bd_dom"/>
</dbReference>
<dbReference type="InterPro" id="IPR036390">
    <property type="entry name" value="WH_DNA-bd_sf"/>
</dbReference>
<comment type="caution">
    <text evidence="2">The sequence shown here is derived from an EMBL/GenBank/DDBJ whole genome shotgun (WGS) entry which is preliminary data.</text>
</comment>
<dbReference type="Pfam" id="PF12840">
    <property type="entry name" value="HTH_20"/>
    <property type="match status" value="1"/>
</dbReference>
<dbReference type="SUPFAM" id="SSF46785">
    <property type="entry name" value="Winged helix' DNA-binding domain"/>
    <property type="match status" value="1"/>
</dbReference>
<dbReference type="GO" id="GO:0003700">
    <property type="term" value="F:DNA-binding transcription factor activity"/>
    <property type="evidence" value="ECO:0007669"/>
    <property type="project" value="InterPro"/>
</dbReference>
<dbReference type="AlphaFoldDB" id="A0A318RSP7"/>
<dbReference type="EMBL" id="QJSP01000026">
    <property type="protein sequence ID" value="PYE12049.1"/>
    <property type="molecule type" value="Genomic_DNA"/>
</dbReference>
<dbReference type="GO" id="GO:0003677">
    <property type="term" value="F:DNA binding"/>
    <property type="evidence" value="ECO:0007669"/>
    <property type="project" value="TreeGrafter"/>
</dbReference>